<evidence type="ECO:0000313" key="3">
    <source>
        <dbReference type="Proteomes" id="UP000302163"/>
    </source>
</evidence>
<dbReference type="OrthoDB" id="9784707at2"/>
<gene>
    <name evidence="2" type="primary">rimL</name>
    <name evidence="2" type="ORF">FEM41_18260</name>
</gene>
<keyword evidence="3" id="KW-1185">Reference proteome</keyword>
<evidence type="ECO:0000259" key="1">
    <source>
        <dbReference type="PROSITE" id="PS51186"/>
    </source>
</evidence>
<proteinExistence type="predicted"/>
<dbReference type="PANTHER" id="PTHR43441">
    <property type="entry name" value="RIBOSOMAL-PROTEIN-SERINE ACETYLTRANSFERASE"/>
    <property type="match status" value="1"/>
</dbReference>
<keyword evidence="2" id="KW-0808">Transferase</keyword>
<dbReference type="SUPFAM" id="SSF55729">
    <property type="entry name" value="Acyl-CoA N-acyltransferases (Nat)"/>
    <property type="match status" value="1"/>
</dbReference>
<dbReference type="KEGG" id="izh:FEM41_18260"/>
<accession>A0A4P8YKZ4</accession>
<protein>
    <submittedName>
        <fullName evidence="2">50S ribosomal protein L7/L12-serine acetyltransferase</fullName>
        <ecNumber evidence="2">2.3.1.-</ecNumber>
    </submittedName>
</protein>
<dbReference type="InterPro" id="IPR051908">
    <property type="entry name" value="Ribosomal_N-acetyltransferase"/>
</dbReference>
<dbReference type="PANTHER" id="PTHR43441:SF11">
    <property type="entry name" value="RIBOSOMAL-PROTEIN-SERINE ACETYLTRANSFERASE"/>
    <property type="match status" value="1"/>
</dbReference>
<dbReference type="InterPro" id="IPR000182">
    <property type="entry name" value="GNAT_dom"/>
</dbReference>
<sequence>MKEITVQQNKHNWQDEVIEVEQGLILHSVNETFVTPVFELVQRNKAWLQQAMDWPQYVTAQEDTLKTLRGNHMLHHRNYAKMFMILLEQELVGVISFNQIEPTNKAAYIGYWLDQGHQGQGIISRALQAMMKKYSGEGMVRRFAIRCSVNNEASNAVALRNGFTLEGCMKQAEYLNGQFHDQNIYGRIIDTAQSD</sequence>
<dbReference type="GO" id="GO:0005737">
    <property type="term" value="C:cytoplasm"/>
    <property type="evidence" value="ECO:0007669"/>
    <property type="project" value="TreeGrafter"/>
</dbReference>
<dbReference type="GO" id="GO:1990189">
    <property type="term" value="F:protein N-terminal-serine acetyltransferase activity"/>
    <property type="evidence" value="ECO:0007669"/>
    <property type="project" value="TreeGrafter"/>
</dbReference>
<dbReference type="Gene3D" id="3.40.630.30">
    <property type="match status" value="1"/>
</dbReference>
<dbReference type="InterPro" id="IPR016181">
    <property type="entry name" value="Acyl_CoA_acyltransferase"/>
</dbReference>
<feature type="domain" description="N-acetyltransferase" evidence="1">
    <location>
        <begin position="24"/>
        <end position="181"/>
    </location>
</feature>
<dbReference type="PROSITE" id="PS51186">
    <property type="entry name" value="GNAT"/>
    <property type="match status" value="1"/>
</dbReference>
<dbReference type="Proteomes" id="UP000302163">
    <property type="component" value="Chromosome"/>
</dbReference>
<dbReference type="Pfam" id="PF13302">
    <property type="entry name" value="Acetyltransf_3"/>
    <property type="match status" value="1"/>
</dbReference>
<dbReference type="GO" id="GO:0008999">
    <property type="term" value="F:protein-N-terminal-alanine acetyltransferase activity"/>
    <property type="evidence" value="ECO:0007669"/>
    <property type="project" value="TreeGrafter"/>
</dbReference>
<dbReference type="NCBIfam" id="NF007539">
    <property type="entry name" value="PRK10151.1"/>
    <property type="match status" value="1"/>
</dbReference>
<keyword evidence="2" id="KW-0012">Acyltransferase</keyword>
<keyword evidence="2" id="KW-0687">Ribonucleoprotein</keyword>
<dbReference type="EMBL" id="CP040428">
    <property type="protein sequence ID" value="QCT21455.1"/>
    <property type="molecule type" value="Genomic_DNA"/>
</dbReference>
<dbReference type="GO" id="GO:0005840">
    <property type="term" value="C:ribosome"/>
    <property type="evidence" value="ECO:0007669"/>
    <property type="project" value="UniProtKB-KW"/>
</dbReference>
<keyword evidence="2" id="KW-0689">Ribosomal protein</keyword>
<dbReference type="CDD" id="cd04301">
    <property type="entry name" value="NAT_SF"/>
    <property type="match status" value="1"/>
</dbReference>
<reference evidence="2 3" key="1">
    <citation type="submission" date="2019-05" db="EMBL/GenBank/DDBJ databases">
        <title>Complete genome sequence of Izhakiella calystegiae KSNA2, an endophyte isolated from beach morning glory (Calystegia soldanella).</title>
        <authorList>
            <person name="Jiang L."/>
            <person name="Jeong J.C."/>
            <person name="Kim C.Y."/>
            <person name="Kim D.H."/>
            <person name="Kim S.W."/>
            <person name="Lee j."/>
        </authorList>
    </citation>
    <scope>NUCLEOTIDE SEQUENCE [LARGE SCALE GENOMIC DNA]</scope>
    <source>
        <strain evidence="2 3">KSNA2</strain>
    </source>
</reference>
<dbReference type="AlphaFoldDB" id="A0A4P8YKZ4"/>
<organism evidence="2 3">
    <name type="scientific">Jejubacter calystegiae</name>
    <dbReference type="NCBI Taxonomy" id="2579935"/>
    <lineage>
        <taxon>Bacteria</taxon>
        <taxon>Pseudomonadati</taxon>
        <taxon>Pseudomonadota</taxon>
        <taxon>Gammaproteobacteria</taxon>
        <taxon>Enterobacterales</taxon>
        <taxon>Enterobacteriaceae</taxon>
        <taxon>Jejubacter</taxon>
    </lineage>
</organism>
<evidence type="ECO:0000313" key="2">
    <source>
        <dbReference type="EMBL" id="QCT21455.1"/>
    </source>
</evidence>
<dbReference type="EC" id="2.3.1.-" evidence="2"/>
<name>A0A4P8YKZ4_9ENTR</name>